<dbReference type="EC" id="1.1.1.85" evidence="5"/>
<dbReference type="SMART" id="SM01329">
    <property type="entry name" value="Iso_dh"/>
    <property type="match status" value="1"/>
</dbReference>
<evidence type="ECO:0000256" key="5">
    <source>
        <dbReference type="ARBA" id="ARBA00013101"/>
    </source>
</evidence>
<evidence type="ECO:0000256" key="7">
    <source>
        <dbReference type="ARBA" id="ARBA00022605"/>
    </source>
</evidence>
<sequence>MKLLVLPGDHVGPEIVAEALKVLGVIAEFRPDVKIKIQYGLIGGASIDKHGVPITEKVLRDAETSDAVLLGSVGGPEWSHVPGHLSPEQGILQLRQRLVAFANIRPCQFPVPGLTGQSSLKEDVVSGTNFIVVRENCGGAYFGAKEEQRDTGSDLWIYTRPEIERCARVSAALASHFGRAGDWTASSGPAVVWNVDKANVLASSRVWRKVTHETFEKEFPGLELRDQLADSMAMFMVRSPTRFNGIIHTDNTFGDILSDISGGADWIIRSPSKCQCLFRSRAPDISGQGVVNPVAQVLSLALLLRYSFNMPDEARMIEMAVRETLESEADCGLGLRTADIGGSATTVEVGNGICLVLRKKWANYTPLADYSE</sequence>
<organism evidence="15 16">
    <name type="scientific">Penicillium hetheringtonii</name>
    <dbReference type="NCBI Taxonomy" id="911720"/>
    <lineage>
        <taxon>Eukaryota</taxon>
        <taxon>Fungi</taxon>
        <taxon>Dikarya</taxon>
        <taxon>Ascomycota</taxon>
        <taxon>Pezizomycotina</taxon>
        <taxon>Eurotiomycetes</taxon>
        <taxon>Eurotiomycetidae</taxon>
        <taxon>Eurotiales</taxon>
        <taxon>Aspergillaceae</taxon>
        <taxon>Penicillium</taxon>
    </lineage>
</organism>
<evidence type="ECO:0000259" key="14">
    <source>
        <dbReference type="SMART" id="SM01329"/>
    </source>
</evidence>
<dbReference type="Proteomes" id="UP001216150">
    <property type="component" value="Unassembled WGS sequence"/>
</dbReference>
<keyword evidence="16" id="KW-1185">Reference proteome</keyword>
<dbReference type="GO" id="GO:0009098">
    <property type="term" value="P:L-leucine biosynthetic process"/>
    <property type="evidence" value="ECO:0007669"/>
    <property type="project" value="UniProtKB-KW"/>
</dbReference>
<comment type="cofactor">
    <cofactor evidence="1">
        <name>Mn(2+)</name>
        <dbReference type="ChEBI" id="CHEBI:29035"/>
    </cofactor>
</comment>
<dbReference type="InterPro" id="IPR024084">
    <property type="entry name" value="IsoPropMal-DH-like_dom"/>
</dbReference>
<keyword evidence="9" id="KW-0460">Magnesium</keyword>
<evidence type="ECO:0000256" key="6">
    <source>
        <dbReference type="ARBA" id="ARBA00022430"/>
    </source>
</evidence>
<accession>A0AAD6DIP6</accession>
<keyword evidence="11" id="KW-0520">NAD</keyword>
<dbReference type="Pfam" id="PF00180">
    <property type="entry name" value="Iso_dh"/>
    <property type="match status" value="1"/>
</dbReference>
<comment type="similarity">
    <text evidence="3">Belongs to the isocitrate and isopropylmalate dehydrogenases family.</text>
</comment>
<name>A0AAD6DIP6_9EURO</name>
<evidence type="ECO:0000256" key="13">
    <source>
        <dbReference type="ARBA" id="ARBA00023304"/>
    </source>
</evidence>
<keyword evidence="12" id="KW-0464">Manganese</keyword>
<keyword evidence="13" id="KW-0100">Branched-chain amino acid biosynthesis</keyword>
<comment type="cofactor">
    <cofactor evidence="2">
        <name>Mg(2+)</name>
        <dbReference type="ChEBI" id="CHEBI:18420"/>
    </cofactor>
</comment>
<protein>
    <recommendedName>
        <fullName evidence="5">3-isopropylmalate dehydrogenase</fullName>
        <ecNumber evidence="5">1.1.1.85</ecNumber>
    </recommendedName>
</protein>
<keyword evidence="6" id="KW-0432">Leucine biosynthesis</keyword>
<evidence type="ECO:0000256" key="9">
    <source>
        <dbReference type="ARBA" id="ARBA00022842"/>
    </source>
</evidence>
<dbReference type="Gene3D" id="3.40.718.10">
    <property type="entry name" value="Isopropylmalate Dehydrogenase"/>
    <property type="match status" value="1"/>
</dbReference>
<dbReference type="InterPro" id="IPR004429">
    <property type="entry name" value="Isopropylmalate_DH"/>
</dbReference>
<dbReference type="FunFam" id="3.40.718.10:FF:000006">
    <property type="entry name" value="3-isopropylmalate dehydrogenase"/>
    <property type="match status" value="1"/>
</dbReference>
<dbReference type="GO" id="GO:0005829">
    <property type="term" value="C:cytosol"/>
    <property type="evidence" value="ECO:0007669"/>
    <property type="project" value="TreeGrafter"/>
</dbReference>
<evidence type="ECO:0000256" key="11">
    <source>
        <dbReference type="ARBA" id="ARBA00023027"/>
    </source>
</evidence>
<evidence type="ECO:0000256" key="8">
    <source>
        <dbReference type="ARBA" id="ARBA00022723"/>
    </source>
</evidence>
<dbReference type="GO" id="GO:0003862">
    <property type="term" value="F:3-isopropylmalate dehydrogenase activity"/>
    <property type="evidence" value="ECO:0007669"/>
    <property type="project" value="UniProtKB-EC"/>
</dbReference>
<evidence type="ECO:0000256" key="2">
    <source>
        <dbReference type="ARBA" id="ARBA00001946"/>
    </source>
</evidence>
<evidence type="ECO:0000313" key="15">
    <source>
        <dbReference type="EMBL" id="KAJ5585779.1"/>
    </source>
</evidence>
<keyword evidence="7" id="KW-0028">Amino-acid biosynthesis</keyword>
<gene>
    <name evidence="15" type="ORF">N7450_005566</name>
</gene>
<proteinExistence type="inferred from homology"/>
<keyword evidence="10" id="KW-0560">Oxidoreductase</keyword>
<dbReference type="PANTHER" id="PTHR42979">
    <property type="entry name" value="3-ISOPROPYLMALATE DEHYDROGENASE"/>
    <property type="match status" value="1"/>
</dbReference>
<evidence type="ECO:0000256" key="1">
    <source>
        <dbReference type="ARBA" id="ARBA00001936"/>
    </source>
</evidence>
<evidence type="ECO:0000256" key="3">
    <source>
        <dbReference type="ARBA" id="ARBA00007769"/>
    </source>
</evidence>
<dbReference type="PANTHER" id="PTHR42979:SF4">
    <property type="entry name" value="3-ISOPROPYLMALATE DEHYDROGENASE"/>
    <property type="match status" value="1"/>
</dbReference>
<dbReference type="GO" id="GO:0046872">
    <property type="term" value="F:metal ion binding"/>
    <property type="evidence" value="ECO:0007669"/>
    <property type="project" value="UniProtKB-KW"/>
</dbReference>
<reference evidence="15 16" key="1">
    <citation type="journal article" date="2023" name="IMA Fungus">
        <title>Comparative genomic study of the Penicillium genus elucidates a diverse pangenome and 15 lateral gene transfer events.</title>
        <authorList>
            <person name="Petersen C."/>
            <person name="Sorensen T."/>
            <person name="Nielsen M.R."/>
            <person name="Sondergaard T.E."/>
            <person name="Sorensen J.L."/>
            <person name="Fitzpatrick D.A."/>
            <person name="Frisvad J.C."/>
            <person name="Nielsen K.L."/>
        </authorList>
    </citation>
    <scope>NUCLEOTIDE SEQUENCE [LARGE SCALE GENOMIC DNA]</scope>
    <source>
        <strain evidence="15 16">IBT 29057</strain>
    </source>
</reference>
<dbReference type="EMBL" id="JAQJAC010000004">
    <property type="protein sequence ID" value="KAJ5585779.1"/>
    <property type="molecule type" value="Genomic_DNA"/>
</dbReference>
<keyword evidence="8" id="KW-0479">Metal-binding</keyword>
<evidence type="ECO:0000313" key="16">
    <source>
        <dbReference type="Proteomes" id="UP001216150"/>
    </source>
</evidence>
<dbReference type="AlphaFoldDB" id="A0AAD6DIP6"/>
<evidence type="ECO:0000256" key="12">
    <source>
        <dbReference type="ARBA" id="ARBA00023211"/>
    </source>
</evidence>
<dbReference type="SUPFAM" id="SSF53659">
    <property type="entry name" value="Isocitrate/Isopropylmalate dehydrogenase-like"/>
    <property type="match status" value="1"/>
</dbReference>
<evidence type="ECO:0000256" key="4">
    <source>
        <dbReference type="ARBA" id="ARBA00011738"/>
    </source>
</evidence>
<comment type="subunit">
    <text evidence="4">Homodimer.</text>
</comment>
<comment type="caution">
    <text evidence="15">The sequence shown here is derived from an EMBL/GenBank/DDBJ whole genome shotgun (WGS) entry which is preliminary data.</text>
</comment>
<feature type="domain" description="Isopropylmalate dehydrogenase-like" evidence="14">
    <location>
        <begin position="2"/>
        <end position="353"/>
    </location>
</feature>
<evidence type="ECO:0000256" key="10">
    <source>
        <dbReference type="ARBA" id="ARBA00023002"/>
    </source>
</evidence>